<comment type="caution">
    <text evidence="4">The sequence shown here is derived from an EMBL/GenBank/DDBJ whole genome shotgun (WGS) entry which is preliminary data.</text>
</comment>
<dbReference type="Proteomes" id="UP000681967">
    <property type="component" value="Unassembled WGS sequence"/>
</dbReference>
<evidence type="ECO:0000256" key="2">
    <source>
        <dbReference type="PROSITE-ProRule" id="PRU00354"/>
    </source>
</evidence>
<evidence type="ECO:0000256" key="1">
    <source>
        <dbReference type="ARBA" id="ARBA00022679"/>
    </source>
</evidence>
<sequence length="34" mass="3959">MVRIAKTWFGLDDTLTTCIVDDGIKYLQKQVEEK</sequence>
<reference evidence="4" key="1">
    <citation type="submission" date="2021-02" db="EMBL/GenBank/DDBJ databases">
        <authorList>
            <person name="Nowell W R."/>
        </authorList>
    </citation>
    <scope>NUCLEOTIDE SEQUENCE</scope>
</reference>
<keyword evidence="2" id="KW-0620">Polyamine biosynthesis</keyword>
<gene>
    <name evidence="4" type="ORF">BYL167_LOCUS22258</name>
    <name evidence="5" type="ORF">BYL167_LOCUS66318</name>
</gene>
<evidence type="ECO:0000259" key="3">
    <source>
        <dbReference type="PROSITE" id="PS51006"/>
    </source>
</evidence>
<dbReference type="PROSITE" id="PS51006">
    <property type="entry name" value="PABS_2"/>
    <property type="match status" value="1"/>
</dbReference>
<protein>
    <recommendedName>
        <fullName evidence="3">PABS domain-containing protein</fullName>
    </recommendedName>
</protein>
<dbReference type="AlphaFoldDB" id="A0A8S2RKT7"/>
<dbReference type="InterPro" id="IPR030374">
    <property type="entry name" value="PABS"/>
</dbReference>
<feature type="domain" description="PABS" evidence="3">
    <location>
        <begin position="1"/>
        <end position="34"/>
    </location>
</feature>
<evidence type="ECO:0000313" key="6">
    <source>
        <dbReference type="Proteomes" id="UP000681967"/>
    </source>
</evidence>
<proteinExistence type="predicted"/>
<dbReference type="EMBL" id="CAJOBH010242965">
    <property type="protein sequence ID" value="CAF5115567.1"/>
    <property type="molecule type" value="Genomic_DNA"/>
</dbReference>
<name>A0A8S2RKT7_9BILA</name>
<dbReference type="EMBL" id="CAJOBH010012151">
    <property type="protein sequence ID" value="CAF4167617.1"/>
    <property type="molecule type" value="Genomic_DNA"/>
</dbReference>
<evidence type="ECO:0000313" key="4">
    <source>
        <dbReference type="EMBL" id="CAF4167617.1"/>
    </source>
</evidence>
<comment type="caution">
    <text evidence="2">Lacks conserved residue(s) required for the propagation of feature annotation.</text>
</comment>
<dbReference type="GO" id="GO:0016740">
    <property type="term" value="F:transferase activity"/>
    <property type="evidence" value="ECO:0007669"/>
    <property type="project" value="UniProtKB-UniRule"/>
</dbReference>
<organism evidence="4 6">
    <name type="scientific">Rotaria magnacalcarata</name>
    <dbReference type="NCBI Taxonomy" id="392030"/>
    <lineage>
        <taxon>Eukaryota</taxon>
        <taxon>Metazoa</taxon>
        <taxon>Spiralia</taxon>
        <taxon>Gnathifera</taxon>
        <taxon>Rotifera</taxon>
        <taxon>Eurotatoria</taxon>
        <taxon>Bdelloidea</taxon>
        <taxon>Philodinida</taxon>
        <taxon>Philodinidae</taxon>
        <taxon>Rotaria</taxon>
    </lineage>
</organism>
<dbReference type="GO" id="GO:0006596">
    <property type="term" value="P:polyamine biosynthetic process"/>
    <property type="evidence" value="ECO:0007669"/>
    <property type="project" value="UniProtKB-UniRule"/>
</dbReference>
<evidence type="ECO:0000313" key="5">
    <source>
        <dbReference type="EMBL" id="CAF5115567.1"/>
    </source>
</evidence>
<keyword evidence="1 2" id="KW-0808">Transferase</keyword>
<feature type="non-terminal residue" evidence="4">
    <location>
        <position position="34"/>
    </location>
</feature>
<accession>A0A8S2RKT7</accession>